<sequence length="188" mass="20658">MGLSINSRSLSSLPQNHQYTHKIFLLCNYIILGAASSCIFLTLSLRLIPTVCGVFLILLHIFTIGGAISGCSVASAGSNRWYAAHMVATVLTAIFQGSVSVLIFTRTSDFLGELKSYVREDDGSVILKLGGGLCVLMFCLEWLVLVLAFVLRYYAFVDGDLGNNGAAVKRSERVRDEDLKDWPWPFQV</sequence>
<dbReference type="PANTHER" id="PTHR34124">
    <property type="entry name" value="F16B3.27 PROTEIN-RELATED"/>
    <property type="match status" value="1"/>
</dbReference>
<proteinExistence type="predicted"/>
<keyword evidence="1" id="KW-0472">Membrane</keyword>
<reference evidence="2 3" key="1">
    <citation type="submission" date="2023-12" db="EMBL/GenBank/DDBJ databases">
        <title>A high-quality genome assembly for Dillenia turbinata (Dilleniales).</title>
        <authorList>
            <person name="Chanderbali A."/>
        </authorList>
    </citation>
    <scope>NUCLEOTIDE SEQUENCE [LARGE SCALE GENOMIC DNA]</scope>
    <source>
        <strain evidence="2">LSX21</strain>
        <tissue evidence="2">Leaf</tissue>
    </source>
</reference>
<feature type="transmembrane region" description="Helical" evidence="1">
    <location>
        <begin position="82"/>
        <end position="104"/>
    </location>
</feature>
<dbReference type="EMBL" id="JBAMMX010000026">
    <property type="protein sequence ID" value="KAK6914474.1"/>
    <property type="molecule type" value="Genomic_DNA"/>
</dbReference>
<keyword evidence="1" id="KW-1133">Transmembrane helix</keyword>
<dbReference type="Proteomes" id="UP001370490">
    <property type="component" value="Unassembled WGS sequence"/>
</dbReference>
<accession>A0AAN8YTA8</accession>
<keyword evidence="1" id="KW-0812">Transmembrane</keyword>
<evidence type="ECO:0000256" key="1">
    <source>
        <dbReference type="SAM" id="Phobius"/>
    </source>
</evidence>
<comment type="caution">
    <text evidence="2">The sequence shown here is derived from an EMBL/GenBank/DDBJ whole genome shotgun (WGS) entry which is preliminary data.</text>
</comment>
<keyword evidence="3" id="KW-1185">Reference proteome</keyword>
<feature type="transmembrane region" description="Helical" evidence="1">
    <location>
        <begin position="23"/>
        <end position="43"/>
    </location>
</feature>
<dbReference type="AlphaFoldDB" id="A0AAN8YTA8"/>
<protein>
    <submittedName>
        <fullName evidence="2">Uncharacterized protein</fullName>
    </submittedName>
</protein>
<dbReference type="PANTHER" id="PTHR34124:SF2">
    <property type="entry name" value="F16B3.27 PROTEIN-RELATED"/>
    <property type="match status" value="1"/>
</dbReference>
<gene>
    <name evidence="2" type="ORF">RJ641_021795</name>
</gene>
<feature type="transmembrane region" description="Helical" evidence="1">
    <location>
        <begin position="55"/>
        <end position="76"/>
    </location>
</feature>
<evidence type="ECO:0000313" key="3">
    <source>
        <dbReference type="Proteomes" id="UP001370490"/>
    </source>
</evidence>
<organism evidence="2 3">
    <name type="scientific">Dillenia turbinata</name>
    <dbReference type="NCBI Taxonomy" id="194707"/>
    <lineage>
        <taxon>Eukaryota</taxon>
        <taxon>Viridiplantae</taxon>
        <taxon>Streptophyta</taxon>
        <taxon>Embryophyta</taxon>
        <taxon>Tracheophyta</taxon>
        <taxon>Spermatophyta</taxon>
        <taxon>Magnoliopsida</taxon>
        <taxon>eudicotyledons</taxon>
        <taxon>Gunneridae</taxon>
        <taxon>Pentapetalae</taxon>
        <taxon>Dilleniales</taxon>
        <taxon>Dilleniaceae</taxon>
        <taxon>Dillenia</taxon>
    </lineage>
</organism>
<evidence type="ECO:0000313" key="2">
    <source>
        <dbReference type="EMBL" id="KAK6914474.1"/>
    </source>
</evidence>
<name>A0AAN8YTA8_9MAGN</name>
<feature type="transmembrane region" description="Helical" evidence="1">
    <location>
        <begin position="125"/>
        <end position="151"/>
    </location>
</feature>